<name>F0WAT1_9STRA</name>
<dbReference type="HOGENOM" id="CLU_2065832_0_0_1"/>
<evidence type="ECO:0000313" key="1">
    <source>
        <dbReference type="EMBL" id="CCA18253.1"/>
    </source>
</evidence>
<dbReference type="AlphaFoldDB" id="F0WAT1"/>
<reference evidence="1" key="2">
    <citation type="submission" date="2011-02" db="EMBL/GenBank/DDBJ databases">
        <authorList>
            <person name="MacLean D."/>
        </authorList>
    </citation>
    <scope>NUCLEOTIDE SEQUENCE</scope>
</reference>
<protein>
    <submittedName>
        <fullName evidence="1">AlNc14C47G3794 protein</fullName>
    </submittedName>
</protein>
<gene>
    <name evidence="1" type="primary">AlNc14C47G3794</name>
    <name evidence="1" type="ORF">ALNC14_043960</name>
</gene>
<dbReference type="Gene3D" id="1.20.930.60">
    <property type="match status" value="1"/>
</dbReference>
<proteinExistence type="predicted"/>
<dbReference type="EMBL" id="FR824092">
    <property type="protein sequence ID" value="CCA18253.1"/>
    <property type="molecule type" value="Genomic_DNA"/>
</dbReference>
<sequence>MLLCPRSRLTELNRRVTESDRTRQSSKSCHSLILLTNEMQQDCRLSNSLARVIVQNPTQKGDVYLRDVIEDEGYTWLDVPWFLAELYLFDLIQGSLSILKQESTHFIYSRYIHLSYWDI</sequence>
<reference evidence="1" key="1">
    <citation type="journal article" date="2011" name="PLoS Biol.">
        <title>Gene gain and loss during evolution of obligate parasitism in the white rust pathogen of Arabidopsis thaliana.</title>
        <authorList>
            <person name="Kemen E."/>
            <person name="Gardiner A."/>
            <person name="Schultz-Larsen T."/>
            <person name="Kemen A.C."/>
            <person name="Balmuth A.L."/>
            <person name="Robert-Seilaniantz A."/>
            <person name="Bailey K."/>
            <person name="Holub E."/>
            <person name="Studholme D.J."/>
            <person name="Maclean D."/>
            <person name="Jones J.D."/>
        </authorList>
    </citation>
    <scope>NUCLEOTIDE SEQUENCE</scope>
</reference>
<organism evidence="1">
    <name type="scientific">Albugo laibachii Nc14</name>
    <dbReference type="NCBI Taxonomy" id="890382"/>
    <lineage>
        <taxon>Eukaryota</taxon>
        <taxon>Sar</taxon>
        <taxon>Stramenopiles</taxon>
        <taxon>Oomycota</taxon>
        <taxon>Peronosporomycetes</taxon>
        <taxon>Albuginales</taxon>
        <taxon>Albuginaceae</taxon>
        <taxon>Albugo</taxon>
    </lineage>
</organism>
<accession>F0WAT1</accession>